<evidence type="ECO:0000313" key="2">
    <source>
        <dbReference type="Proteomes" id="UP000736583"/>
    </source>
</evidence>
<comment type="caution">
    <text evidence="1">The sequence shown here is derived from an EMBL/GenBank/DDBJ whole genome shotgun (WGS) entry which is preliminary data.</text>
</comment>
<organism evidence="1 2">
    <name type="scientific">Clostridium simiarum</name>
    <dbReference type="NCBI Taxonomy" id="2841506"/>
    <lineage>
        <taxon>Bacteria</taxon>
        <taxon>Bacillati</taxon>
        <taxon>Bacillota</taxon>
        <taxon>Clostridia</taxon>
        <taxon>Eubacteriales</taxon>
        <taxon>Clostridiaceae</taxon>
        <taxon>Clostridium</taxon>
    </lineage>
</organism>
<dbReference type="Pfam" id="PF06949">
    <property type="entry name" value="DUF1292"/>
    <property type="match status" value="1"/>
</dbReference>
<accession>A0ABS6F651</accession>
<dbReference type="Proteomes" id="UP000736583">
    <property type="component" value="Unassembled WGS sequence"/>
</dbReference>
<gene>
    <name evidence="1" type="ORF">KQI89_16240</name>
</gene>
<evidence type="ECO:0000313" key="1">
    <source>
        <dbReference type="EMBL" id="MBU5593300.1"/>
    </source>
</evidence>
<dbReference type="InterPro" id="IPR009711">
    <property type="entry name" value="UPF0473"/>
</dbReference>
<name>A0ABS6F651_9CLOT</name>
<sequence length="76" mass="8868">MKEKTYAFKNENGDLINYNVKEYLSINQNDYVVMCPENNTSQIEVYKFHLENGNEYLDIVDNKAELDKVKASSKVI</sequence>
<reference evidence="1 2" key="1">
    <citation type="submission" date="2021-06" db="EMBL/GenBank/DDBJ databases">
        <authorList>
            <person name="Sun Q."/>
            <person name="Li D."/>
        </authorList>
    </citation>
    <scope>NUCLEOTIDE SEQUENCE [LARGE SCALE GENOMIC DNA]</scope>
    <source>
        <strain evidence="1 2">MSJ-4</strain>
    </source>
</reference>
<dbReference type="EMBL" id="JAHLQL010000008">
    <property type="protein sequence ID" value="MBU5593300.1"/>
    <property type="molecule type" value="Genomic_DNA"/>
</dbReference>
<dbReference type="RefSeq" id="WP_032123146.1">
    <property type="nucleotide sequence ID" value="NZ_JAHLQL010000008.1"/>
</dbReference>
<protein>
    <submittedName>
        <fullName evidence="1">DUF1292 domain-containing protein</fullName>
    </submittedName>
</protein>
<proteinExistence type="predicted"/>
<keyword evidence="2" id="KW-1185">Reference proteome</keyword>